<name>A0A0B1P3N6_UNCNE</name>
<feature type="active site" description="Charge relay system" evidence="6">
    <location>
        <position position="196"/>
    </location>
</feature>
<dbReference type="GO" id="GO:0052689">
    <property type="term" value="F:carboxylic ester hydrolase activity"/>
    <property type="evidence" value="ECO:0007669"/>
    <property type="project" value="UniProtKB-KW"/>
</dbReference>
<dbReference type="AlphaFoldDB" id="A0A0B1P3N6"/>
<evidence type="ECO:0000256" key="2">
    <source>
        <dbReference type="ARBA" id="ARBA00012479"/>
    </source>
</evidence>
<evidence type="ECO:0000256" key="1">
    <source>
        <dbReference type="ARBA" id="ARBA00005622"/>
    </source>
</evidence>
<feature type="active site" description="Charge relay system" evidence="6">
    <location>
        <position position="276"/>
    </location>
</feature>
<organism evidence="8 9">
    <name type="scientific">Uncinula necator</name>
    <name type="common">Grape powdery mildew</name>
    <dbReference type="NCBI Taxonomy" id="52586"/>
    <lineage>
        <taxon>Eukaryota</taxon>
        <taxon>Fungi</taxon>
        <taxon>Dikarya</taxon>
        <taxon>Ascomycota</taxon>
        <taxon>Pezizomycotina</taxon>
        <taxon>Leotiomycetes</taxon>
        <taxon>Erysiphales</taxon>
        <taxon>Erysiphaceae</taxon>
        <taxon>Erysiphe</taxon>
    </lineage>
</organism>
<evidence type="ECO:0000256" key="7">
    <source>
        <dbReference type="RuleBase" id="RU363068"/>
    </source>
</evidence>
<dbReference type="Pfam" id="PF00756">
    <property type="entry name" value="Esterase"/>
    <property type="match status" value="1"/>
</dbReference>
<evidence type="ECO:0000256" key="3">
    <source>
        <dbReference type="ARBA" id="ARBA00016774"/>
    </source>
</evidence>
<comment type="function">
    <text evidence="7">Serine hydrolase involved in the detoxification of formaldehyde.</text>
</comment>
<dbReference type="InterPro" id="IPR014186">
    <property type="entry name" value="S-formylglutathione_hydrol"/>
</dbReference>
<dbReference type="InterPro" id="IPR029058">
    <property type="entry name" value="AB_hydrolase_fold"/>
</dbReference>
<reference evidence="8 9" key="1">
    <citation type="journal article" date="2014" name="BMC Genomics">
        <title>Adaptive genomic structural variation in the grape powdery mildew pathogen, Erysiphe necator.</title>
        <authorList>
            <person name="Jones L."/>
            <person name="Riaz S."/>
            <person name="Morales-Cruz A."/>
            <person name="Amrine K.C."/>
            <person name="McGuire B."/>
            <person name="Gubler W.D."/>
            <person name="Walker M.A."/>
            <person name="Cantu D."/>
        </authorList>
    </citation>
    <scope>NUCLEOTIDE SEQUENCE [LARGE SCALE GENOMIC DNA]</scope>
    <source>
        <strain evidence="9">c</strain>
    </source>
</reference>
<accession>A0A0B1P3N6</accession>
<keyword evidence="9" id="KW-1185">Reference proteome</keyword>
<dbReference type="PANTHER" id="PTHR10061">
    <property type="entry name" value="S-FORMYLGLUTATHIONE HYDROLASE"/>
    <property type="match status" value="1"/>
</dbReference>
<dbReference type="HOGENOM" id="CLU_056472_0_1_1"/>
<dbReference type="Gene3D" id="3.40.50.1820">
    <property type="entry name" value="alpha/beta hydrolase"/>
    <property type="match status" value="1"/>
</dbReference>
<comment type="subcellular location">
    <subcellularLocation>
        <location evidence="7">Cytoplasm</location>
    </subcellularLocation>
</comment>
<dbReference type="PANTHER" id="PTHR10061:SF0">
    <property type="entry name" value="S-FORMYLGLUTATHIONE HYDROLASE"/>
    <property type="match status" value="1"/>
</dbReference>
<dbReference type="STRING" id="52586.A0A0B1P3N6"/>
<keyword evidence="7" id="KW-0963">Cytoplasm</keyword>
<evidence type="ECO:0000256" key="4">
    <source>
        <dbReference type="ARBA" id="ARBA00022487"/>
    </source>
</evidence>
<protein>
    <recommendedName>
        <fullName evidence="3 7">S-formylglutathione hydrolase</fullName>
        <ecNumber evidence="2 7">3.1.2.12</ecNumber>
    </recommendedName>
</protein>
<dbReference type="NCBIfam" id="TIGR02821">
    <property type="entry name" value="fghA_ester_D"/>
    <property type="match status" value="1"/>
</dbReference>
<dbReference type="SUPFAM" id="SSF53474">
    <property type="entry name" value="alpha/beta-Hydrolases"/>
    <property type="match status" value="1"/>
</dbReference>
<dbReference type="EC" id="3.1.2.12" evidence="2 7"/>
<sequence>MVPRFYKKKKKLLVRTQSLQTFLLNLKNKKMSFNITTEIASFGGNLLKLTHFSSTLGCEMSLNLYLPNTNNTTTTITTSTTKFENDKQIKFPVLFFLSGLTCTGDNCAEKGFLQYAASQKRIAIIYPDTSPRGLNIPGEDDSYDFGTGASFYLDATQSPWSTNYNMETYITVELPKELFAYFPQLDSSRISITGHSMGGHGALMLFLKNPGMYQSVSAFAPICNPIKCSWGQKAFSGYLGVEAENSEKWKMNDATELVQKWSGGSFRCLIDVGTNDQFYKQKQLLPENLAEAARKTGMDQDLVIRYQEGYDHSYYFVSSFASDHVNHAAKFFFA</sequence>
<dbReference type="InterPro" id="IPR000801">
    <property type="entry name" value="Esterase-like"/>
</dbReference>
<gene>
    <name evidence="8" type="ORF">EV44_g1062</name>
</gene>
<dbReference type="GO" id="GO:0005829">
    <property type="term" value="C:cytosol"/>
    <property type="evidence" value="ECO:0007669"/>
    <property type="project" value="EnsemblFungi"/>
</dbReference>
<keyword evidence="5 7" id="KW-0378">Hydrolase</keyword>
<evidence type="ECO:0000313" key="9">
    <source>
        <dbReference type="Proteomes" id="UP000030854"/>
    </source>
</evidence>
<evidence type="ECO:0000313" key="8">
    <source>
        <dbReference type="EMBL" id="KHJ32883.1"/>
    </source>
</evidence>
<proteinExistence type="inferred from homology"/>
<dbReference type="GO" id="GO:0018738">
    <property type="term" value="F:S-formylglutathione hydrolase activity"/>
    <property type="evidence" value="ECO:0007669"/>
    <property type="project" value="UniProtKB-EC"/>
</dbReference>
<evidence type="ECO:0000256" key="5">
    <source>
        <dbReference type="ARBA" id="ARBA00022801"/>
    </source>
</evidence>
<dbReference type="EMBL" id="JNVN01001760">
    <property type="protein sequence ID" value="KHJ32883.1"/>
    <property type="molecule type" value="Genomic_DNA"/>
</dbReference>
<feature type="active site" description="Charge relay system" evidence="6">
    <location>
        <position position="312"/>
    </location>
</feature>
<dbReference type="OMA" id="PSDCPWG"/>
<dbReference type="FunFam" id="3.40.50.1820:FF:000002">
    <property type="entry name" value="S-formylglutathione hydrolase"/>
    <property type="match status" value="1"/>
</dbReference>
<keyword evidence="4 7" id="KW-0719">Serine esterase</keyword>
<comment type="catalytic activity">
    <reaction evidence="7">
        <text>S-formylglutathione + H2O = formate + glutathione + H(+)</text>
        <dbReference type="Rhea" id="RHEA:14961"/>
        <dbReference type="ChEBI" id="CHEBI:15377"/>
        <dbReference type="ChEBI" id="CHEBI:15378"/>
        <dbReference type="ChEBI" id="CHEBI:15740"/>
        <dbReference type="ChEBI" id="CHEBI:57688"/>
        <dbReference type="ChEBI" id="CHEBI:57925"/>
        <dbReference type="EC" id="3.1.2.12"/>
    </reaction>
</comment>
<dbReference type="Proteomes" id="UP000030854">
    <property type="component" value="Unassembled WGS sequence"/>
</dbReference>
<comment type="similarity">
    <text evidence="1 7">Belongs to the esterase D family.</text>
</comment>
<evidence type="ECO:0000256" key="6">
    <source>
        <dbReference type="PIRSR" id="PIRSR614186-1"/>
    </source>
</evidence>
<dbReference type="GO" id="GO:0046294">
    <property type="term" value="P:formaldehyde catabolic process"/>
    <property type="evidence" value="ECO:0007669"/>
    <property type="project" value="EnsemblFungi"/>
</dbReference>
<comment type="caution">
    <text evidence="8">The sequence shown here is derived from an EMBL/GenBank/DDBJ whole genome shotgun (WGS) entry which is preliminary data.</text>
</comment>